<accession>A0A2T3MV35</accession>
<dbReference type="EMBL" id="PYMC01000013">
    <property type="protein sequence ID" value="PSW03702.1"/>
    <property type="molecule type" value="Genomic_DNA"/>
</dbReference>
<dbReference type="AlphaFoldDB" id="A0A2T3MV35"/>
<keyword evidence="2" id="KW-1185">Reference proteome</keyword>
<dbReference type="Proteomes" id="UP000240904">
    <property type="component" value="Unassembled WGS sequence"/>
</dbReference>
<comment type="caution">
    <text evidence="1">The sequence shown here is derived from an EMBL/GenBank/DDBJ whole genome shotgun (WGS) entry which is preliminary data.</text>
</comment>
<name>A0A2T3MV35_9GAMM</name>
<evidence type="ECO:0000313" key="1">
    <source>
        <dbReference type="EMBL" id="PSW03702.1"/>
    </source>
</evidence>
<sequence>MSTSENPFGIKLVAKIKLQLKKVEKLAAMQLTDVVTIELNDDVKRTKPEWPLPVATPLFQLYEDIRQE</sequence>
<reference evidence="1 2" key="1">
    <citation type="submission" date="2018-03" db="EMBL/GenBank/DDBJ databases">
        <title>Whole genome sequencing of Histamine producing bacteria.</title>
        <authorList>
            <person name="Butler K."/>
        </authorList>
    </citation>
    <scope>NUCLEOTIDE SEQUENCE [LARGE SCALE GENOMIC DNA]</scope>
    <source>
        <strain evidence="1 2">DSM 16190</strain>
    </source>
</reference>
<protein>
    <submittedName>
        <fullName evidence="1">Uncharacterized protein</fullName>
    </submittedName>
</protein>
<dbReference type="RefSeq" id="WP_107284393.1">
    <property type="nucleotide sequence ID" value="NZ_PYMC01000013.1"/>
</dbReference>
<gene>
    <name evidence="1" type="ORF">C9I89_16335</name>
</gene>
<organism evidence="1 2">
    <name type="scientific">Photobacterium lipolyticum</name>
    <dbReference type="NCBI Taxonomy" id="266810"/>
    <lineage>
        <taxon>Bacteria</taxon>
        <taxon>Pseudomonadati</taxon>
        <taxon>Pseudomonadota</taxon>
        <taxon>Gammaproteobacteria</taxon>
        <taxon>Vibrionales</taxon>
        <taxon>Vibrionaceae</taxon>
        <taxon>Photobacterium</taxon>
    </lineage>
</organism>
<evidence type="ECO:0000313" key="2">
    <source>
        <dbReference type="Proteomes" id="UP000240904"/>
    </source>
</evidence>
<proteinExistence type="predicted"/>